<name>A0A386H764_9CLOT</name>
<evidence type="ECO:0000313" key="3">
    <source>
        <dbReference type="Proteomes" id="UP000266301"/>
    </source>
</evidence>
<evidence type="ECO:0000259" key="1">
    <source>
        <dbReference type="Pfam" id="PF08486"/>
    </source>
</evidence>
<dbReference type="AlphaFoldDB" id="A0A386H764"/>
<dbReference type="PANTHER" id="PTHR30032:SF4">
    <property type="entry name" value="AMIDASE ENHANCER"/>
    <property type="match status" value="1"/>
</dbReference>
<dbReference type="NCBIfam" id="TIGR02870">
    <property type="entry name" value="spore_II_D"/>
    <property type="match status" value="1"/>
</dbReference>
<dbReference type="Proteomes" id="UP000266301">
    <property type="component" value="Chromosome"/>
</dbReference>
<proteinExistence type="predicted"/>
<dbReference type="NCBIfam" id="TIGR02669">
    <property type="entry name" value="SpoIID_LytB"/>
    <property type="match status" value="1"/>
</dbReference>
<dbReference type="InterPro" id="IPR014225">
    <property type="entry name" value="Spore_II_D_firmicutes"/>
</dbReference>
<sequence length="337" mass="37705">MMIVACVILTLVGSFIILDFSSASTDIAKSVPDFFIKSKDIIFNNNQSYKINVYMEKQKKIQAMDLEEYVTGVVCAEVPANFNVEALKAQAVAARTFGAAHMESLGGQKYNSNTGADVCDSVKCQVFMTKDDRFKSWPQSKREEYWNKISDAVKDTKGEILTYKGELVMEPYYFSSSSGKTEDAKDVFSKDVPYLKSVSSLGEQNSYKYRTSVILSYYDFVNKINRSHSRSKLSVNNVKNSVFIKNRDESGYVKDINVGSIILKGSQFRSALGLNSANFVIQFEDRYVKIICTGYGHDVGMSQSGANVMAAIGKSYKQILTHYYTGVNINTIQKIKP</sequence>
<dbReference type="GO" id="GO:0030288">
    <property type="term" value="C:outer membrane-bounded periplasmic space"/>
    <property type="evidence" value="ECO:0007669"/>
    <property type="project" value="TreeGrafter"/>
</dbReference>
<feature type="domain" description="Sporulation stage II protein D amidase enhancer LytB N-terminal" evidence="1">
    <location>
        <begin position="56"/>
        <end position="163"/>
    </location>
</feature>
<dbReference type="InterPro" id="IPR051922">
    <property type="entry name" value="Bact_Sporulation_Assoc"/>
</dbReference>
<dbReference type="InterPro" id="IPR013486">
    <property type="entry name" value="SpoIID/LytB"/>
</dbReference>
<dbReference type="Pfam" id="PF08486">
    <property type="entry name" value="SpoIID"/>
    <property type="match status" value="1"/>
</dbReference>
<dbReference type="PANTHER" id="PTHR30032">
    <property type="entry name" value="N-ACETYLMURAMOYL-L-ALANINE AMIDASE-RELATED"/>
    <property type="match status" value="1"/>
</dbReference>
<reference evidence="2 3" key="1">
    <citation type="journal article" date="2019" name="Int. J. Syst. Evol. Microbiol.">
        <title>Clostridium fermenticellae sp. nov., isolated from the mud in a fermentation cellar for the production of the Chinese liquor, baijiu.</title>
        <authorList>
            <person name="Xu P.X."/>
            <person name="Chai L.J."/>
            <person name="Qiu T."/>
            <person name="Zhang X.J."/>
            <person name="Lu Z.M."/>
            <person name="Xiao C."/>
            <person name="Wang S.T."/>
            <person name="Shen C.H."/>
            <person name="Shi J.S."/>
            <person name="Xu Z.H."/>
        </authorList>
    </citation>
    <scope>NUCLEOTIDE SEQUENCE [LARGE SCALE GENOMIC DNA]</scope>
    <source>
        <strain evidence="2 3">JN500901</strain>
    </source>
</reference>
<dbReference type="OrthoDB" id="9794671at2"/>
<protein>
    <submittedName>
        <fullName evidence="2">Stage II sporulation protein D</fullName>
    </submittedName>
</protein>
<dbReference type="KEGG" id="cfer:D4Z93_00975"/>
<dbReference type="GO" id="GO:0030435">
    <property type="term" value="P:sporulation resulting in formation of a cellular spore"/>
    <property type="evidence" value="ECO:0007669"/>
    <property type="project" value="InterPro"/>
</dbReference>
<evidence type="ECO:0000313" key="2">
    <source>
        <dbReference type="EMBL" id="AYD41390.1"/>
    </source>
</evidence>
<keyword evidence="3" id="KW-1185">Reference proteome</keyword>
<dbReference type="InterPro" id="IPR013693">
    <property type="entry name" value="SpoIID/LytB_N"/>
</dbReference>
<dbReference type="EMBL" id="CP032416">
    <property type="protein sequence ID" value="AYD41390.1"/>
    <property type="molecule type" value="Genomic_DNA"/>
</dbReference>
<organism evidence="2 3">
    <name type="scientific">Clostridium fermenticellae</name>
    <dbReference type="NCBI Taxonomy" id="2068654"/>
    <lineage>
        <taxon>Bacteria</taxon>
        <taxon>Bacillati</taxon>
        <taxon>Bacillota</taxon>
        <taxon>Clostridia</taxon>
        <taxon>Eubacteriales</taxon>
        <taxon>Clostridiaceae</taxon>
        <taxon>Clostridium</taxon>
    </lineage>
</organism>
<gene>
    <name evidence="2" type="primary">spoIID</name>
    <name evidence="2" type="ORF">D4Z93_00975</name>
</gene>
<accession>A0A386H764</accession>